<evidence type="ECO:0000313" key="4">
    <source>
        <dbReference type="Proteomes" id="UP001500920"/>
    </source>
</evidence>
<dbReference type="RefSeq" id="WP_344700585.1">
    <property type="nucleotide sequence ID" value="NZ_BAABCK010000002.1"/>
</dbReference>
<dbReference type="InterPro" id="IPR050248">
    <property type="entry name" value="Polysacc_deacetylase_ArnD"/>
</dbReference>
<name>A0ABP7E283_9STAP</name>
<gene>
    <name evidence="3" type="ORF">GCM10022378_00210</name>
</gene>
<dbReference type="PROSITE" id="PS51257">
    <property type="entry name" value="PROKAR_LIPOPROTEIN"/>
    <property type="match status" value="1"/>
</dbReference>
<dbReference type="SUPFAM" id="SSF88713">
    <property type="entry name" value="Glycoside hydrolase/deacetylase"/>
    <property type="match status" value="1"/>
</dbReference>
<feature type="compositionally biased region" description="Basic and acidic residues" evidence="1">
    <location>
        <begin position="31"/>
        <end position="46"/>
    </location>
</feature>
<dbReference type="CDD" id="cd10917">
    <property type="entry name" value="CE4_NodB_like_6s_7s"/>
    <property type="match status" value="1"/>
</dbReference>
<evidence type="ECO:0000256" key="1">
    <source>
        <dbReference type="SAM" id="MobiDB-lite"/>
    </source>
</evidence>
<feature type="compositionally biased region" description="Acidic residues" evidence="1">
    <location>
        <begin position="55"/>
        <end position="65"/>
    </location>
</feature>
<dbReference type="Gene3D" id="3.20.20.370">
    <property type="entry name" value="Glycoside hydrolase/deacetylase"/>
    <property type="match status" value="1"/>
</dbReference>
<feature type="region of interest" description="Disordered" evidence="1">
    <location>
        <begin position="24"/>
        <end position="72"/>
    </location>
</feature>
<protein>
    <recommendedName>
        <fullName evidence="2">NodB homology domain-containing protein</fullName>
    </recommendedName>
</protein>
<organism evidence="3 4">
    <name type="scientific">Salinicoccus jeotgali</name>
    <dbReference type="NCBI Taxonomy" id="381634"/>
    <lineage>
        <taxon>Bacteria</taxon>
        <taxon>Bacillati</taxon>
        <taxon>Bacillota</taxon>
        <taxon>Bacilli</taxon>
        <taxon>Bacillales</taxon>
        <taxon>Staphylococcaceae</taxon>
        <taxon>Salinicoccus</taxon>
    </lineage>
</organism>
<dbReference type="Proteomes" id="UP001500920">
    <property type="component" value="Unassembled WGS sequence"/>
</dbReference>
<dbReference type="EMBL" id="BAABCK010000002">
    <property type="protein sequence ID" value="GAA3713316.1"/>
    <property type="molecule type" value="Genomic_DNA"/>
</dbReference>
<comment type="caution">
    <text evidence="3">The sequence shown here is derived from an EMBL/GenBank/DDBJ whole genome shotgun (WGS) entry which is preliminary data.</text>
</comment>
<evidence type="ECO:0000313" key="3">
    <source>
        <dbReference type="EMBL" id="GAA3713316.1"/>
    </source>
</evidence>
<dbReference type="PROSITE" id="PS51677">
    <property type="entry name" value="NODB"/>
    <property type="match status" value="1"/>
</dbReference>
<dbReference type="InterPro" id="IPR011330">
    <property type="entry name" value="Glyco_hydro/deAcase_b/a-brl"/>
</dbReference>
<keyword evidence="4" id="KW-1185">Reference proteome</keyword>
<reference evidence="4" key="1">
    <citation type="journal article" date="2019" name="Int. J. Syst. Evol. Microbiol.">
        <title>The Global Catalogue of Microorganisms (GCM) 10K type strain sequencing project: providing services to taxonomists for standard genome sequencing and annotation.</title>
        <authorList>
            <consortium name="The Broad Institute Genomics Platform"/>
            <consortium name="The Broad Institute Genome Sequencing Center for Infectious Disease"/>
            <person name="Wu L."/>
            <person name="Ma J."/>
        </authorList>
    </citation>
    <scope>NUCLEOTIDE SEQUENCE [LARGE SCALE GENOMIC DNA]</scope>
    <source>
        <strain evidence="4">JCM 16981</strain>
    </source>
</reference>
<accession>A0ABP7E283</accession>
<feature type="domain" description="NodB homology" evidence="2">
    <location>
        <begin position="93"/>
        <end position="273"/>
    </location>
</feature>
<dbReference type="PANTHER" id="PTHR10587">
    <property type="entry name" value="GLYCOSYL TRANSFERASE-RELATED"/>
    <property type="match status" value="1"/>
</dbReference>
<dbReference type="Pfam" id="PF01522">
    <property type="entry name" value="Polysacc_deac_1"/>
    <property type="match status" value="1"/>
</dbReference>
<proteinExistence type="predicted"/>
<sequence>MEHVKYTFITLLLVFLVGCGNEDTSNDDAQSEAKDTEEMSESKEEATSSSNASEDANEEESEEQADASSTAKQAYYVDPASYRILPLDDDASRVALLTIDDAPDQHALEMAETLKKHDAPAIFFVNGMYLNTEEGKDTLQKIYDMGFEIGNHTMTHANLSNLDPQATVDEIIPVNDMVEEITGERPRFFRAPFGVNTDASIQVTEDEDMTLMNWTYGYDWEAEYQDADALADIMVNTELLDDGANLLMHDRTWTKDALSEIISGLRAKEYELIDPANIQSAREEDADEE</sequence>
<evidence type="ECO:0000259" key="2">
    <source>
        <dbReference type="PROSITE" id="PS51677"/>
    </source>
</evidence>
<dbReference type="InterPro" id="IPR002509">
    <property type="entry name" value="NODB_dom"/>
</dbReference>